<keyword evidence="4" id="KW-1185">Reference proteome</keyword>
<dbReference type="eggNOG" id="ENOG502RIHH">
    <property type="taxonomic scope" value="Eukaryota"/>
</dbReference>
<dbReference type="RefSeq" id="XP_637493.1">
    <property type="nucleotide sequence ID" value="XM_632401.1"/>
</dbReference>
<feature type="chain" id="PRO_5004250009" description="EGF-like domain-containing protein" evidence="2">
    <location>
        <begin position="24"/>
        <end position="500"/>
    </location>
</feature>
<name>Q54L10_DICDI</name>
<dbReference type="PhylomeDB" id="Q54L10"/>
<dbReference type="InParanoid" id="Q54L10"/>
<evidence type="ECO:0000256" key="2">
    <source>
        <dbReference type="SAM" id="SignalP"/>
    </source>
</evidence>
<dbReference type="HOGENOM" id="CLU_545674_0_0_1"/>
<accession>Q54L10</accession>
<evidence type="ECO:0000256" key="1">
    <source>
        <dbReference type="SAM" id="Phobius"/>
    </source>
</evidence>
<dbReference type="GeneID" id="8625892"/>
<sequence>MEKKILLFLLILSISFNNYFVSSTSSSSSSSSECHQKIFSVSEVNPYNINSLVVIQGIFCLNSTEGIKVSLNVPEEGSNISYGLDCDDSLTIDSIGETITCRLSDNYSGKNAVNFTTLAIVMVYTPIPVPTPTPSKTPTKQIAVGPVPVLGTSKYIFTNSSCPSGCSENGFCDVGNTCRCNQNQASFDCSVRVYNQTSLPSPIVQAFNTFSMSSSNEQFSVVLSHIIANPAGSTSDISMVSQLSQYAVSGNSSSKVGLSFTLDGTTYTNGKPSSKPWLNQLQYDVGFTSVEEPSFSYENYKGAYLPLSSSAATITLTPTININYLPTVYYTTSGGATYSMIFKISNQHDSMSGYSNVFSETSNSITLSSGDGKNSLMVISLSDIYSFNQTTAPNHAYLSLLPNPGSSLISNYDSDSLYVSVNIPSIYSTNNQNPYTIQLNINVYDIDTSSHSKLPKWALGLIVGFSVFIGIVIIFIIAKYIKTKRHNYSRINDHHHHGHY</sequence>
<dbReference type="SMR" id="Q54L10"/>
<dbReference type="FunCoup" id="Q54L10">
    <property type="interactions" value="435"/>
</dbReference>
<dbReference type="dictyBase" id="DDB_G0286983"/>
<dbReference type="Proteomes" id="UP000002195">
    <property type="component" value="Unassembled WGS sequence"/>
</dbReference>
<dbReference type="KEGG" id="ddi:DDB_G0286983"/>
<keyword evidence="1" id="KW-0472">Membrane</keyword>
<feature type="signal peptide" evidence="2">
    <location>
        <begin position="1"/>
        <end position="23"/>
    </location>
</feature>
<dbReference type="AlphaFoldDB" id="Q54L10"/>
<dbReference type="GlyGen" id="Q54L10">
    <property type="glycosylation" value="2 sites"/>
</dbReference>
<keyword evidence="1" id="KW-1133">Transmembrane helix</keyword>
<evidence type="ECO:0000313" key="4">
    <source>
        <dbReference type="Proteomes" id="UP000002195"/>
    </source>
</evidence>
<organism evidence="3 4">
    <name type="scientific">Dictyostelium discoideum</name>
    <name type="common">Social amoeba</name>
    <dbReference type="NCBI Taxonomy" id="44689"/>
    <lineage>
        <taxon>Eukaryota</taxon>
        <taxon>Amoebozoa</taxon>
        <taxon>Evosea</taxon>
        <taxon>Eumycetozoa</taxon>
        <taxon>Dictyostelia</taxon>
        <taxon>Dictyosteliales</taxon>
        <taxon>Dictyosteliaceae</taxon>
        <taxon>Dictyostelium</taxon>
    </lineage>
</organism>
<proteinExistence type="predicted"/>
<comment type="caution">
    <text evidence="3">The sequence shown here is derived from an EMBL/GenBank/DDBJ whole genome shotgun (WGS) entry which is preliminary data.</text>
</comment>
<gene>
    <name evidence="3" type="ORF">DDB_G0286983</name>
</gene>
<protein>
    <recommendedName>
        <fullName evidence="5">EGF-like domain-containing protein</fullName>
    </recommendedName>
</protein>
<dbReference type="PaxDb" id="44689-DDB0218875"/>
<reference evidence="3 4" key="1">
    <citation type="journal article" date="2005" name="Nature">
        <title>The genome of the social amoeba Dictyostelium discoideum.</title>
        <authorList>
            <consortium name="The Dictyostelium discoideum Sequencing Consortium"/>
            <person name="Eichinger L."/>
            <person name="Pachebat J.A."/>
            <person name="Glockner G."/>
            <person name="Rajandream M.A."/>
            <person name="Sucgang R."/>
            <person name="Berriman M."/>
            <person name="Song J."/>
            <person name="Olsen R."/>
            <person name="Szafranski K."/>
            <person name="Xu Q."/>
            <person name="Tunggal B."/>
            <person name="Kummerfeld S."/>
            <person name="Madera M."/>
            <person name="Konfortov B.A."/>
            <person name="Rivero F."/>
            <person name="Bankier A.T."/>
            <person name="Lehmann R."/>
            <person name="Hamlin N."/>
            <person name="Davies R."/>
            <person name="Gaudet P."/>
            <person name="Fey P."/>
            <person name="Pilcher K."/>
            <person name="Chen G."/>
            <person name="Saunders D."/>
            <person name="Sodergren E."/>
            <person name="Davis P."/>
            <person name="Kerhornou A."/>
            <person name="Nie X."/>
            <person name="Hall N."/>
            <person name="Anjard C."/>
            <person name="Hemphill L."/>
            <person name="Bason N."/>
            <person name="Farbrother P."/>
            <person name="Desany B."/>
            <person name="Just E."/>
            <person name="Morio T."/>
            <person name="Rost R."/>
            <person name="Churcher C."/>
            <person name="Cooper J."/>
            <person name="Haydock S."/>
            <person name="van Driessche N."/>
            <person name="Cronin A."/>
            <person name="Goodhead I."/>
            <person name="Muzny D."/>
            <person name="Mourier T."/>
            <person name="Pain A."/>
            <person name="Lu M."/>
            <person name="Harper D."/>
            <person name="Lindsay R."/>
            <person name="Hauser H."/>
            <person name="James K."/>
            <person name="Quiles M."/>
            <person name="Madan Babu M."/>
            <person name="Saito T."/>
            <person name="Buchrieser C."/>
            <person name="Wardroper A."/>
            <person name="Felder M."/>
            <person name="Thangavelu M."/>
            <person name="Johnson D."/>
            <person name="Knights A."/>
            <person name="Loulseged H."/>
            <person name="Mungall K."/>
            <person name="Oliver K."/>
            <person name="Price C."/>
            <person name="Quail M.A."/>
            <person name="Urushihara H."/>
            <person name="Hernandez J."/>
            <person name="Rabbinowitsch E."/>
            <person name="Steffen D."/>
            <person name="Sanders M."/>
            <person name="Ma J."/>
            <person name="Kohara Y."/>
            <person name="Sharp S."/>
            <person name="Simmonds M."/>
            <person name="Spiegler S."/>
            <person name="Tivey A."/>
            <person name="Sugano S."/>
            <person name="White B."/>
            <person name="Walker D."/>
            <person name="Woodward J."/>
            <person name="Winckler T."/>
            <person name="Tanaka Y."/>
            <person name="Shaulsky G."/>
            <person name="Schleicher M."/>
            <person name="Weinstock G."/>
            <person name="Rosenthal A."/>
            <person name="Cox E.C."/>
            <person name="Chisholm R.L."/>
            <person name="Gibbs R."/>
            <person name="Loomis W.F."/>
            <person name="Platzer M."/>
            <person name="Kay R.R."/>
            <person name="Williams J."/>
            <person name="Dear P.H."/>
            <person name="Noegel A.A."/>
            <person name="Barrell B."/>
            <person name="Kuspa A."/>
        </authorList>
    </citation>
    <scope>NUCLEOTIDE SEQUENCE [LARGE SCALE GENOMIC DNA]</scope>
    <source>
        <strain evidence="3 4">AX4</strain>
    </source>
</reference>
<evidence type="ECO:0000313" key="3">
    <source>
        <dbReference type="EMBL" id="EAL63989.1"/>
    </source>
</evidence>
<dbReference type="VEuPathDB" id="AmoebaDB:DDB_G0286983"/>
<keyword evidence="1" id="KW-0812">Transmembrane</keyword>
<evidence type="ECO:0008006" key="5">
    <source>
        <dbReference type="Google" id="ProtNLM"/>
    </source>
</evidence>
<feature type="transmembrane region" description="Helical" evidence="1">
    <location>
        <begin position="457"/>
        <end position="481"/>
    </location>
</feature>
<dbReference type="EMBL" id="AAFI02000092">
    <property type="protein sequence ID" value="EAL63989.1"/>
    <property type="molecule type" value="Genomic_DNA"/>
</dbReference>
<keyword evidence="2" id="KW-0732">Signal</keyword>